<dbReference type="EMBL" id="CP003653">
    <property type="protein sequence ID" value="AFZ33782.1"/>
    <property type="molecule type" value="Genomic_DNA"/>
</dbReference>
<keyword evidence="1" id="KW-0472">Membrane</keyword>
<evidence type="ECO:0000256" key="1">
    <source>
        <dbReference type="SAM" id="Phobius"/>
    </source>
</evidence>
<gene>
    <name evidence="3" type="ordered locus">Sta7437_0164</name>
</gene>
<organism evidence="3 4">
    <name type="scientific">Stanieria cyanosphaera (strain ATCC 29371 / PCC 7437)</name>
    <dbReference type="NCBI Taxonomy" id="111780"/>
    <lineage>
        <taxon>Bacteria</taxon>
        <taxon>Bacillati</taxon>
        <taxon>Cyanobacteriota</taxon>
        <taxon>Cyanophyceae</taxon>
        <taxon>Pleurocapsales</taxon>
        <taxon>Dermocarpellaceae</taxon>
        <taxon>Stanieria</taxon>
    </lineage>
</organism>
<keyword evidence="1" id="KW-0812">Transmembrane</keyword>
<accession>K9XQ30</accession>
<feature type="transmembrane region" description="Helical" evidence="1">
    <location>
        <begin position="101"/>
        <end position="118"/>
    </location>
</feature>
<name>K9XQ30_STAC7</name>
<evidence type="ECO:0000259" key="2">
    <source>
        <dbReference type="Pfam" id="PF13248"/>
    </source>
</evidence>
<dbReference type="KEGG" id="scs:Sta7437_0164"/>
<dbReference type="InterPro" id="IPR059113">
    <property type="entry name" value="Znf_ribbon"/>
</dbReference>
<sequence length="119" mass="13338">MTTCPRCQQPVSPQAVSCPHCGNQLKAFGHPGIPLYQATNESFLCPQCLYDEDDTCNYPQRPYAKSCTLFHDKSLPLVEEKTLSSHKNAFRLIRGWLSNHRGLVILCVLIMVSMILALS</sequence>
<dbReference type="STRING" id="111780.Sta7437_0164"/>
<dbReference type="RefSeq" id="WP_015191455.1">
    <property type="nucleotide sequence ID" value="NC_019748.1"/>
</dbReference>
<dbReference type="eggNOG" id="ENOG5032T3U">
    <property type="taxonomic scope" value="Bacteria"/>
</dbReference>
<dbReference type="PATRIC" id="fig|111780.3.peg.166"/>
<dbReference type="Proteomes" id="UP000010473">
    <property type="component" value="Chromosome"/>
</dbReference>
<keyword evidence="1" id="KW-1133">Transmembrane helix</keyword>
<proteinExistence type="predicted"/>
<protein>
    <recommendedName>
        <fullName evidence="2">Putative zinc-ribbon domain-containing protein</fullName>
    </recommendedName>
</protein>
<reference evidence="4" key="1">
    <citation type="journal article" date="2013" name="Proc. Natl. Acad. Sci. U.S.A.">
        <title>Improving the coverage of the cyanobacterial phylum using diversity-driven genome sequencing.</title>
        <authorList>
            <person name="Shih P.M."/>
            <person name="Wu D."/>
            <person name="Latifi A."/>
            <person name="Axen S.D."/>
            <person name="Fewer D.P."/>
            <person name="Talla E."/>
            <person name="Calteau A."/>
            <person name="Cai F."/>
            <person name="Tandeau de Marsac N."/>
            <person name="Rippka R."/>
            <person name="Herdman M."/>
            <person name="Sivonen K."/>
            <person name="Coursin T."/>
            <person name="Laurent T."/>
            <person name="Goodwin L."/>
            <person name="Nolan M."/>
            <person name="Davenport K.W."/>
            <person name="Han C.S."/>
            <person name="Rubin E.M."/>
            <person name="Eisen J.A."/>
            <person name="Woyke T."/>
            <person name="Gugger M."/>
            <person name="Kerfeld C.A."/>
        </authorList>
    </citation>
    <scope>NUCLEOTIDE SEQUENCE [LARGE SCALE GENOMIC DNA]</scope>
    <source>
        <strain evidence="4">ATCC 29371 / PCC 7437</strain>
    </source>
</reference>
<dbReference type="HOGENOM" id="CLU_2034203_0_0_3"/>
<evidence type="ECO:0000313" key="4">
    <source>
        <dbReference type="Proteomes" id="UP000010473"/>
    </source>
</evidence>
<dbReference type="AlphaFoldDB" id="K9XQ30"/>
<evidence type="ECO:0000313" key="3">
    <source>
        <dbReference type="EMBL" id="AFZ33782.1"/>
    </source>
</evidence>
<keyword evidence="4" id="KW-1185">Reference proteome</keyword>
<feature type="domain" description="Putative zinc-ribbon" evidence="2">
    <location>
        <begin position="1"/>
        <end position="24"/>
    </location>
</feature>
<dbReference type="Pfam" id="PF13248">
    <property type="entry name" value="Zn_ribbon_3"/>
    <property type="match status" value="1"/>
</dbReference>
<dbReference type="OrthoDB" id="530614at2"/>